<dbReference type="InterPro" id="IPR006311">
    <property type="entry name" value="TAT_signal"/>
</dbReference>
<dbReference type="PANTHER" id="PTHR35399">
    <property type="entry name" value="SLR8030 PROTEIN"/>
    <property type="match status" value="1"/>
</dbReference>
<evidence type="ECO:0000256" key="1">
    <source>
        <dbReference type="SAM" id="SignalP"/>
    </source>
</evidence>
<feature type="chain" id="PRO_5002497657" description="Phosphatase" evidence="1">
    <location>
        <begin position="20"/>
        <end position="788"/>
    </location>
</feature>
<protein>
    <recommendedName>
        <fullName evidence="4">Phosphatase</fullName>
    </recommendedName>
</protein>
<accession>A0A0F5YG87</accession>
<organism evidence="2 3">
    <name type="scientific">Limnoraphis robusta CS-951</name>
    <dbReference type="NCBI Taxonomy" id="1637645"/>
    <lineage>
        <taxon>Bacteria</taxon>
        <taxon>Bacillati</taxon>
        <taxon>Cyanobacteriota</taxon>
        <taxon>Cyanophyceae</taxon>
        <taxon>Oscillatoriophycideae</taxon>
        <taxon>Oscillatoriales</taxon>
        <taxon>Sirenicapillariaceae</taxon>
        <taxon>Limnoraphis</taxon>
    </lineage>
</organism>
<dbReference type="RefSeq" id="WP_046279029.1">
    <property type="nucleotide sequence ID" value="NZ_LATL02000256.1"/>
</dbReference>
<evidence type="ECO:0008006" key="4">
    <source>
        <dbReference type="Google" id="ProtNLM"/>
    </source>
</evidence>
<proteinExistence type="predicted"/>
<sequence length="788" mass="84199">MSKYSRRQFLIFFGSSAAAATLAPKIESSLFARNSSIAQAQTVAFTPVKLPHPLEAYTLMPSAVPTAGNGGVLPTGMGMLSPGQDLNLPFYEVFDNVVVPPEYEYYVIVRWGDRVFPSSNDYFGYNCDYTSFIPTSSDFSEGFLWVNHEYVSYPISPVAPETDPALAAFGSTAPTVLGLDLSTRNRATLGEFLYNLGGSILFIRKGADGRFAVESGNSFNRRIHGLSGLGINAERSDGYQSVTSWGNRQGDSNYLIGTGPAATEVFPLSSDGLGNRIIGTAYNCSGGTTPWGTILTAEENFQGSEEFFVGVQEGVLPNGTQTGYIDGTVGAEFGLVGEKYGWMVEVAPSDPNFRPRKHSYLGRFRHENIGFRVEPGRPLVGYMGDDRRGGHTWKFVSAGVVESPTAAVNSSLFELGTLYVAKFNADGTGEWIPLTLQTPTNPNVPSEIASVELQFLGEAQRDGRVRLPRRAGIAGETEDGGTLVVDLTNEATAIPGYRGKTLADFYTSQGAVLSDAFAAANLIGGTPSARPEDLEVSPMTGEIFVAYTDSEPGSDGYPDSRIFTVSKYTPDITAPQTSGDLIKIAEANNDPAALRFTWSSLVKGGEGGALGGAGYANVDNLEFDSKGNIWGVTDMSTSNHNGFTTGASPEAREIDHTTTGASGNLTGVFGNNWLFYIPMSGQMAGMIVPFAYGPPRCEMTGPYFIRNAAGQDETLLLSVQHPGEDVPIGDGVKLSRSIPMLSLDGTLFNQERLVPRGSNWPSNVEGDPNGPPRPSVIGVRRRGGGAFI</sequence>
<name>A0A0F5YG87_9CYAN</name>
<dbReference type="Pfam" id="PF05787">
    <property type="entry name" value="PhoX"/>
    <property type="match status" value="1"/>
</dbReference>
<dbReference type="PANTHER" id="PTHR35399:SF2">
    <property type="entry name" value="DUF839 DOMAIN-CONTAINING PROTEIN"/>
    <property type="match status" value="1"/>
</dbReference>
<reference evidence="2 3" key="1">
    <citation type="submission" date="2015-06" db="EMBL/GenBank/DDBJ databases">
        <title>Draft genome assembly of filamentous brackish cyanobacterium Limnoraphis robusta strain CS-951.</title>
        <authorList>
            <person name="Willis A."/>
            <person name="Parks M."/>
            <person name="Burford M.A."/>
        </authorList>
    </citation>
    <scope>NUCLEOTIDE SEQUENCE [LARGE SCALE GENOMIC DNA]</scope>
    <source>
        <strain evidence="2 3">CS-951</strain>
    </source>
</reference>
<comment type="caution">
    <text evidence="2">The sequence shown here is derived from an EMBL/GenBank/DDBJ whole genome shotgun (WGS) entry which is preliminary data.</text>
</comment>
<dbReference type="EMBL" id="LATL02000256">
    <property type="protein sequence ID" value="KKD37642.1"/>
    <property type="molecule type" value="Genomic_DNA"/>
</dbReference>
<dbReference type="PROSITE" id="PS51318">
    <property type="entry name" value="TAT"/>
    <property type="match status" value="1"/>
</dbReference>
<dbReference type="PATRIC" id="fig|1637645.4.peg.5128"/>
<dbReference type="InterPro" id="IPR008557">
    <property type="entry name" value="PhoX"/>
</dbReference>
<dbReference type="AlphaFoldDB" id="A0A0F5YG87"/>
<dbReference type="Proteomes" id="UP000033607">
    <property type="component" value="Unassembled WGS sequence"/>
</dbReference>
<gene>
    <name evidence="2" type="ORF">WN50_13285</name>
</gene>
<feature type="signal peptide" evidence="1">
    <location>
        <begin position="1"/>
        <end position="19"/>
    </location>
</feature>
<evidence type="ECO:0000313" key="2">
    <source>
        <dbReference type="EMBL" id="KKD37642.1"/>
    </source>
</evidence>
<keyword evidence="1" id="KW-0732">Signal</keyword>
<evidence type="ECO:0000313" key="3">
    <source>
        <dbReference type="Proteomes" id="UP000033607"/>
    </source>
</evidence>
<dbReference type="OrthoDB" id="9801383at2"/>